<organism evidence="5 6">
    <name type="scientific">Actinomadura graeca</name>
    <dbReference type="NCBI Taxonomy" id="2750812"/>
    <lineage>
        <taxon>Bacteria</taxon>
        <taxon>Bacillati</taxon>
        <taxon>Actinomycetota</taxon>
        <taxon>Actinomycetes</taxon>
        <taxon>Streptosporangiales</taxon>
        <taxon>Thermomonosporaceae</taxon>
        <taxon>Actinomadura</taxon>
    </lineage>
</organism>
<dbReference type="InterPro" id="IPR036388">
    <property type="entry name" value="WH-like_DNA-bd_sf"/>
</dbReference>
<evidence type="ECO:0000259" key="4">
    <source>
        <dbReference type="SMART" id="SM00345"/>
    </source>
</evidence>
<dbReference type="EMBL" id="CP059572">
    <property type="protein sequence ID" value="QXJ20621.1"/>
    <property type="molecule type" value="Genomic_DNA"/>
</dbReference>
<dbReference type="PANTHER" id="PTHR44846">
    <property type="entry name" value="MANNOSYL-D-GLYCERATE TRANSPORT/METABOLISM SYSTEM REPRESSOR MNGR-RELATED"/>
    <property type="match status" value="1"/>
</dbReference>
<keyword evidence="3" id="KW-0804">Transcription</keyword>
<feature type="domain" description="HTH gntR-type" evidence="4">
    <location>
        <begin position="13"/>
        <end position="72"/>
    </location>
</feature>
<protein>
    <submittedName>
        <fullName evidence="5">Winged helix-turn-helix transcriptional regulator</fullName>
    </submittedName>
</protein>
<dbReference type="CDD" id="cd07377">
    <property type="entry name" value="WHTH_GntR"/>
    <property type="match status" value="2"/>
</dbReference>
<proteinExistence type="predicted"/>
<dbReference type="SMART" id="SM00345">
    <property type="entry name" value="HTH_GNTR"/>
    <property type="match status" value="2"/>
</dbReference>
<dbReference type="PRINTS" id="PR00035">
    <property type="entry name" value="HTHGNTR"/>
</dbReference>
<keyword evidence="2" id="KW-0238">DNA-binding</keyword>
<name>A0ABX8QQC1_9ACTN</name>
<reference evidence="5" key="1">
    <citation type="submission" date="2020-07" db="EMBL/GenBank/DDBJ databases">
        <authorList>
            <person name="Tarantini F.S."/>
            <person name="Hong K.W."/>
            <person name="Chan K.G."/>
        </authorList>
    </citation>
    <scope>NUCLEOTIDE SEQUENCE</scope>
    <source>
        <strain evidence="5">32-07</strain>
    </source>
</reference>
<dbReference type="Gene3D" id="1.10.10.10">
    <property type="entry name" value="Winged helix-like DNA-binding domain superfamily/Winged helix DNA-binding domain"/>
    <property type="match status" value="2"/>
</dbReference>
<dbReference type="Proteomes" id="UP001049518">
    <property type="component" value="Chromosome"/>
</dbReference>
<evidence type="ECO:0000256" key="3">
    <source>
        <dbReference type="ARBA" id="ARBA00023163"/>
    </source>
</evidence>
<evidence type="ECO:0000313" key="5">
    <source>
        <dbReference type="EMBL" id="QXJ20621.1"/>
    </source>
</evidence>
<dbReference type="SUPFAM" id="SSF46785">
    <property type="entry name" value="Winged helix' DNA-binding domain"/>
    <property type="match status" value="2"/>
</dbReference>
<feature type="domain" description="HTH gntR-type" evidence="4">
    <location>
        <begin position="90"/>
        <end position="149"/>
    </location>
</feature>
<keyword evidence="1" id="KW-0805">Transcription regulation</keyword>
<dbReference type="PANTHER" id="PTHR44846:SF1">
    <property type="entry name" value="MANNOSYL-D-GLYCERATE TRANSPORT_METABOLISM SYSTEM REPRESSOR MNGR-RELATED"/>
    <property type="match status" value="1"/>
</dbReference>
<keyword evidence="6" id="KW-1185">Reference proteome</keyword>
<dbReference type="InterPro" id="IPR050679">
    <property type="entry name" value="Bact_HTH_transcr_reg"/>
</dbReference>
<evidence type="ECO:0000313" key="6">
    <source>
        <dbReference type="Proteomes" id="UP001049518"/>
    </source>
</evidence>
<dbReference type="RefSeq" id="WP_231333707.1">
    <property type="nucleotide sequence ID" value="NZ_CP059572.1"/>
</dbReference>
<gene>
    <name evidence="5" type="ORF">AGRA3207_001369</name>
</gene>
<accession>A0ABX8QQC1</accession>
<dbReference type="InterPro" id="IPR000524">
    <property type="entry name" value="Tscrpt_reg_HTH_GntR"/>
</dbReference>
<evidence type="ECO:0000256" key="2">
    <source>
        <dbReference type="ARBA" id="ARBA00023125"/>
    </source>
</evidence>
<dbReference type="Pfam" id="PF00392">
    <property type="entry name" value="GntR"/>
    <property type="match status" value="2"/>
</dbReference>
<sequence>MSSRAPRGTYLRLTDALRKRLKDGTYAPGSRLPSEAALCAEFNVARNTVRRALAALEAEGLMMVRTGLGRFAHGPTTQPIPRPRTQRERITANLRQEIETGSLRPGDALPSESQLSRHYDVSRFTARTALIALEAADLVTCVPGKGRFVRQDVPR</sequence>
<evidence type="ECO:0000256" key="1">
    <source>
        <dbReference type="ARBA" id="ARBA00023015"/>
    </source>
</evidence>
<dbReference type="InterPro" id="IPR036390">
    <property type="entry name" value="WH_DNA-bd_sf"/>
</dbReference>